<evidence type="ECO:0000256" key="3">
    <source>
        <dbReference type="ARBA" id="ARBA00022448"/>
    </source>
</evidence>
<feature type="region of interest" description="Disordered" evidence="8">
    <location>
        <begin position="1"/>
        <end position="37"/>
    </location>
</feature>
<comment type="caution">
    <text evidence="10">The sequence shown here is derived from an EMBL/GenBank/DDBJ whole genome shotgun (WGS) entry which is preliminary data.</text>
</comment>
<feature type="transmembrane region" description="Helical" evidence="9">
    <location>
        <begin position="278"/>
        <end position="302"/>
    </location>
</feature>
<evidence type="ECO:0000256" key="1">
    <source>
        <dbReference type="ARBA" id="ARBA00004651"/>
    </source>
</evidence>
<keyword evidence="4" id="KW-1003">Cell membrane</keyword>
<evidence type="ECO:0000256" key="5">
    <source>
        <dbReference type="ARBA" id="ARBA00022692"/>
    </source>
</evidence>
<feature type="transmembrane region" description="Helical" evidence="9">
    <location>
        <begin position="345"/>
        <end position="376"/>
    </location>
</feature>
<evidence type="ECO:0000256" key="9">
    <source>
        <dbReference type="SAM" id="Phobius"/>
    </source>
</evidence>
<feature type="region of interest" description="Disordered" evidence="8">
    <location>
        <begin position="391"/>
        <end position="413"/>
    </location>
</feature>
<protein>
    <submittedName>
        <fullName evidence="10">AI-2E family transporter</fullName>
    </submittedName>
</protein>
<keyword evidence="3" id="KW-0813">Transport</keyword>
<evidence type="ECO:0000256" key="7">
    <source>
        <dbReference type="ARBA" id="ARBA00023136"/>
    </source>
</evidence>
<evidence type="ECO:0000256" key="6">
    <source>
        <dbReference type="ARBA" id="ARBA00022989"/>
    </source>
</evidence>
<feature type="transmembrane region" description="Helical" evidence="9">
    <location>
        <begin position="48"/>
        <end position="69"/>
    </location>
</feature>
<dbReference type="PANTHER" id="PTHR21716:SF53">
    <property type="entry name" value="PERMEASE PERM-RELATED"/>
    <property type="match status" value="1"/>
</dbReference>
<evidence type="ECO:0000256" key="4">
    <source>
        <dbReference type="ARBA" id="ARBA00022475"/>
    </source>
</evidence>
<organism evidence="10 11">
    <name type="scientific">Terrabacter ginsenosidimutans</name>
    <dbReference type="NCBI Taxonomy" id="490575"/>
    <lineage>
        <taxon>Bacteria</taxon>
        <taxon>Bacillati</taxon>
        <taxon>Actinomycetota</taxon>
        <taxon>Actinomycetes</taxon>
        <taxon>Micrococcales</taxon>
        <taxon>Intrasporangiaceae</taxon>
        <taxon>Terrabacter</taxon>
    </lineage>
</organism>
<gene>
    <name evidence="10" type="ORF">GCM10022399_00980</name>
</gene>
<comment type="subcellular location">
    <subcellularLocation>
        <location evidence="1">Cell membrane</location>
        <topology evidence="1">Multi-pass membrane protein</topology>
    </subcellularLocation>
</comment>
<dbReference type="EMBL" id="BAABDC010000001">
    <property type="protein sequence ID" value="GAA3689089.1"/>
    <property type="molecule type" value="Genomic_DNA"/>
</dbReference>
<dbReference type="RefSeq" id="WP_344939972.1">
    <property type="nucleotide sequence ID" value="NZ_BAABDC010000001.1"/>
</dbReference>
<evidence type="ECO:0000313" key="10">
    <source>
        <dbReference type="EMBL" id="GAA3689089.1"/>
    </source>
</evidence>
<comment type="similarity">
    <text evidence="2">Belongs to the autoinducer-2 exporter (AI-2E) (TC 2.A.86) family.</text>
</comment>
<sequence length="428" mass="46039">MSESPPPDEQLHEQPVLPAVVASPEAPDQPRGPTHATDVRVRFDRQSVWRAGWTIVGVVALAALAKWVLDDGGSVIFTLVMSMIAAIAMEPAVARLSLRMRRGVATFLVMFGTLVLIIVFLIAFGQLLAEQLATLVRSIPELLRQVTTWASEQFGMSLDYETILKELGIGTSALTSAATSLAGGLVGAVATVVGAAFSSLTFAFFTFYLSADQPRLRRWVARLAPPRRQEMLTTAWELAIIKTGGYVSARLVLAAICGGLSAAFMLVIGMPYWLALGIWTGVVAQFVPTVGTYIAIALPVFVGLVGEQPWQGVAMLVFALVYQQIENLTLEPRISAQAVDVHPAVSFAAVLFGAALFGVAGAFVAVPVAALMLALFEIYSRTYELTPELAATVPGERPAESDEDDEDDATAAQARRLVERVRQRLRRA</sequence>
<feature type="transmembrane region" description="Helical" evidence="9">
    <location>
        <begin position="185"/>
        <end position="209"/>
    </location>
</feature>
<keyword evidence="5 9" id="KW-0812">Transmembrane</keyword>
<feature type="transmembrane region" description="Helical" evidence="9">
    <location>
        <begin position="75"/>
        <end position="93"/>
    </location>
</feature>
<name>A0ABP7CER4_9MICO</name>
<proteinExistence type="inferred from homology"/>
<evidence type="ECO:0000256" key="2">
    <source>
        <dbReference type="ARBA" id="ARBA00009773"/>
    </source>
</evidence>
<keyword evidence="7 9" id="KW-0472">Membrane</keyword>
<evidence type="ECO:0000313" key="11">
    <source>
        <dbReference type="Proteomes" id="UP001501468"/>
    </source>
</evidence>
<feature type="transmembrane region" description="Helical" evidence="9">
    <location>
        <begin position="105"/>
        <end position="128"/>
    </location>
</feature>
<keyword evidence="6 9" id="KW-1133">Transmembrane helix</keyword>
<dbReference type="InterPro" id="IPR002549">
    <property type="entry name" value="AI-2E-like"/>
</dbReference>
<reference evidence="11" key="1">
    <citation type="journal article" date="2019" name="Int. J. Syst. Evol. Microbiol.">
        <title>The Global Catalogue of Microorganisms (GCM) 10K type strain sequencing project: providing services to taxonomists for standard genome sequencing and annotation.</title>
        <authorList>
            <consortium name="The Broad Institute Genomics Platform"/>
            <consortium name="The Broad Institute Genome Sequencing Center for Infectious Disease"/>
            <person name="Wu L."/>
            <person name="Ma J."/>
        </authorList>
    </citation>
    <scope>NUCLEOTIDE SEQUENCE [LARGE SCALE GENOMIC DNA]</scope>
    <source>
        <strain evidence="11">JCM 17125</strain>
    </source>
</reference>
<keyword evidence="11" id="KW-1185">Reference proteome</keyword>
<dbReference type="PANTHER" id="PTHR21716">
    <property type="entry name" value="TRANSMEMBRANE PROTEIN"/>
    <property type="match status" value="1"/>
</dbReference>
<accession>A0ABP7CER4</accession>
<feature type="transmembrane region" description="Helical" evidence="9">
    <location>
        <begin position="251"/>
        <end position="272"/>
    </location>
</feature>
<dbReference type="Pfam" id="PF01594">
    <property type="entry name" value="AI-2E_transport"/>
    <property type="match status" value="1"/>
</dbReference>
<evidence type="ECO:0000256" key="8">
    <source>
        <dbReference type="SAM" id="MobiDB-lite"/>
    </source>
</evidence>
<dbReference type="Proteomes" id="UP001501468">
    <property type="component" value="Unassembled WGS sequence"/>
</dbReference>